<dbReference type="AlphaFoldDB" id="A0AAV9XS01"/>
<dbReference type="Pfam" id="PF06094">
    <property type="entry name" value="GGACT"/>
    <property type="match status" value="1"/>
</dbReference>
<dbReference type="EMBL" id="JAVHJO010000001">
    <property type="protein sequence ID" value="KAK6543712.1"/>
    <property type="molecule type" value="Genomic_DNA"/>
</dbReference>
<dbReference type="Gene3D" id="3.10.490.10">
    <property type="entry name" value="Gamma-glutamyl cyclotransferase-like"/>
    <property type="match status" value="1"/>
</dbReference>
<keyword evidence="2" id="KW-0808">Transferase</keyword>
<comment type="similarity">
    <text evidence="1">Belongs to the gamma-glutamylcyclotransferase family.</text>
</comment>
<dbReference type="InterPro" id="IPR045038">
    <property type="entry name" value="AIG2-like"/>
</dbReference>
<evidence type="ECO:0000313" key="5">
    <source>
        <dbReference type="EMBL" id="KAK6543712.1"/>
    </source>
</evidence>
<organism evidence="5 6">
    <name type="scientific">Orbilia ellipsospora</name>
    <dbReference type="NCBI Taxonomy" id="2528407"/>
    <lineage>
        <taxon>Eukaryota</taxon>
        <taxon>Fungi</taxon>
        <taxon>Dikarya</taxon>
        <taxon>Ascomycota</taxon>
        <taxon>Pezizomycotina</taxon>
        <taxon>Orbiliomycetes</taxon>
        <taxon>Orbiliales</taxon>
        <taxon>Orbiliaceae</taxon>
        <taxon>Orbilia</taxon>
    </lineage>
</organism>
<dbReference type="PANTHER" id="PTHR31544">
    <property type="entry name" value="AIG2-LIKE PROTEIN D"/>
    <property type="match status" value="1"/>
</dbReference>
<evidence type="ECO:0000256" key="3">
    <source>
        <dbReference type="ARBA" id="ARBA00030602"/>
    </source>
</evidence>
<accession>A0AAV9XS01</accession>
<name>A0AAV9XS01_9PEZI</name>
<feature type="domain" description="Gamma-glutamylcyclotransferase AIG2-like" evidence="4">
    <location>
        <begin position="62"/>
        <end position="170"/>
    </location>
</feature>
<dbReference type="SUPFAM" id="SSF110857">
    <property type="entry name" value="Gamma-glutamyl cyclotransferase-like"/>
    <property type="match status" value="1"/>
</dbReference>
<dbReference type="InterPro" id="IPR009288">
    <property type="entry name" value="AIG2-like_dom"/>
</dbReference>
<keyword evidence="6" id="KW-1185">Reference proteome</keyword>
<protein>
    <recommendedName>
        <fullName evidence="3">Putative gamma-glutamylcyclotransferase</fullName>
    </recommendedName>
</protein>
<dbReference type="InterPro" id="IPR013024">
    <property type="entry name" value="GGCT-like"/>
</dbReference>
<evidence type="ECO:0000256" key="1">
    <source>
        <dbReference type="ARBA" id="ARBA00008861"/>
    </source>
</evidence>
<dbReference type="PANTHER" id="PTHR31544:SF4">
    <property type="entry name" value="GAMMA-GLUTAMYLCYCLOTRANSFERASE-RELATED"/>
    <property type="match status" value="1"/>
</dbReference>
<dbReference type="InterPro" id="IPR036568">
    <property type="entry name" value="GGCT-like_sf"/>
</dbReference>
<reference evidence="5 6" key="1">
    <citation type="submission" date="2019-10" db="EMBL/GenBank/DDBJ databases">
        <authorList>
            <person name="Palmer J.M."/>
        </authorList>
    </citation>
    <scope>NUCLEOTIDE SEQUENCE [LARGE SCALE GENOMIC DNA]</scope>
    <source>
        <strain evidence="5 6">TWF694</strain>
    </source>
</reference>
<evidence type="ECO:0000256" key="2">
    <source>
        <dbReference type="ARBA" id="ARBA00022679"/>
    </source>
</evidence>
<evidence type="ECO:0000259" key="4">
    <source>
        <dbReference type="Pfam" id="PF06094"/>
    </source>
</evidence>
<comment type="caution">
    <text evidence="5">The sequence shown here is derived from an EMBL/GenBank/DDBJ whole genome shotgun (WGS) entry which is preliminary data.</text>
</comment>
<gene>
    <name evidence="5" type="ORF">TWF694_000447</name>
</gene>
<evidence type="ECO:0000313" key="6">
    <source>
        <dbReference type="Proteomes" id="UP001365542"/>
    </source>
</evidence>
<dbReference type="CDD" id="cd06661">
    <property type="entry name" value="GGCT_like"/>
    <property type="match status" value="1"/>
</dbReference>
<dbReference type="Proteomes" id="UP001365542">
    <property type="component" value="Unassembled WGS sequence"/>
</dbReference>
<sequence length="175" mass="20047">MTDENQLPQGWSKWSRFPTGWNPVKEDVWAYMAPKERKLWRQDQWRENGGDGEVPTFEPTPLFFYGSLTVPAVLKRVLGLREEPVLRKAYITGFKIKLWGPYPALVPLSPDDTLNIVSGAVYTVQTEDHLERLISYETKNYRLVSGPIKLTDSEPEGSNEIAGMTFIWNSDPETL</sequence>
<proteinExistence type="inferred from homology"/>
<dbReference type="GO" id="GO:0016740">
    <property type="term" value="F:transferase activity"/>
    <property type="evidence" value="ECO:0007669"/>
    <property type="project" value="UniProtKB-KW"/>
</dbReference>